<evidence type="ECO:0000256" key="3">
    <source>
        <dbReference type="ARBA" id="ARBA00022763"/>
    </source>
</evidence>
<dbReference type="GO" id="GO:0006281">
    <property type="term" value="P:DNA repair"/>
    <property type="evidence" value="ECO:0007669"/>
    <property type="project" value="UniProtKB-KW"/>
</dbReference>
<evidence type="ECO:0000256" key="1">
    <source>
        <dbReference type="ARBA" id="ARBA00022722"/>
    </source>
</evidence>
<dbReference type="AlphaFoldDB" id="A0A9Q4KUQ5"/>
<dbReference type="InterPro" id="IPR038726">
    <property type="entry name" value="PDDEXK_AddAB-type"/>
</dbReference>
<evidence type="ECO:0000313" key="11">
    <source>
        <dbReference type="EMBL" id="MDE4908467.1"/>
    </source>
</evidence>
<proteinExistence type="predicted"/>
<keyword evidence="8" id="KW-0238">DNA-binding</keyword>
<keyword evidence="12" id="KW-1185">Reference proteome</keyword>
<evidence type="ECO:0000313" key="12">
    <source>
        <dbReference type="Proteomes" id="UP001143747"/>
    </source>
</evidence>
<dbReference type="Pfam" id="PF13361">
    <property type="entry name" value="UvrD_C"/>
    <property type="match status" value="1"/>
</dbReference>
<feature type="domain" description="UvrD-like helicase C-terminal" evidence="10">
    <location>
        <begin position="226"/>
        <end position="540"/>
    </location>
</feature>
<organism evidence="11 12">
    <name type="scientific">Methanogenium marinum</name>
    <dbReference type="NCBI Taxonomy" id="348610"/>
    <lineage>
        <taxon>Archaea</taxon>
        <taxon>Methanobacteriati</taxon>
        <taxon>Methanobacteriota</taxon>
        <taxon>Stenosarchaea group</taxon>
        <taxon>Methanomicrobia</taxon>
        <taxon>Methanomicrobiales</taxon>
        <taxon>Methanomicrobiaceae</taxon>
        <taxon>Methanogenium</taxon>
    </lineage>
</organism>
<dbReference type="EMBL" id="JAKELO010000002">
    <property type="protein sequence ID" value="MDE4908467.1"/>
    <property type="molecule type" value="Genomic_DNA"/>
</dbReference>
<keyword evidence="1" id="KW-0540">Nuclease</keyword>
<dbReference type="SUPFAM" id="SSF52540">
    <property type="entry name" value="P-loop containing nucleoside triphosphate hydrolases"/>
    <property type="match status" value="1"/>
</dbReference>
<evidence type="ECO:0000256" key="4">
    <source>
        <dbReference type="ARBA" id="ARBA00022801"/>
    </source>
</evidence>
<dbReference type="Gene3D" id="3.90.320.10">
    <property type="match status" value="2"/>
</dbReference>
<evidence type="ECO:0000256" key="5">
    <source>
        <dbReference type="ARBA" id="ARBA00022806"/>
    </source>
</evidence>
<keyword evidence="5" id="KW-0347">Helicase</keyword>
<evidence type="ECO:0000256" key="9">
    <source>
        <dbReference type="ARBA" id="ARBA00023204"/>
    </source>
</evidence>
<accession>A0A9Q4KUQ5</accession>
<dbReference type="PANTHER" id="PTHR30591:SF1">
    <property type="entry name" value="RECBCD ENZYME SUBUNIT RECC"/>
    <property type="match status" value="1"/>
</dbReference>
<dbReference type="GO" id="GO:0008854">
    <property type="term" value="F:exodeoxyribonuclease V activity"/>
    <property type="evidence" value="ECO:0007669"/>
    <property type="project" value="UniProtKB-EC"/>
</dbReference>
<dbReference type="Gene3D" id="1.10.486.10">
    <property type="entry name" value="PCRA, domain 4"/>
    <property type="match status" value="1"/>
</dbReference>
<keyword evidence="3" id="KW-0227">DNA damage</keyword>
<dbReference type="RefSeq" id="WP_274925094.1">
    <property type="nucleotide sequence ID" value="NZ_JAKELO010000002.1"/>
</dbReference>
<dbReference type="InterPro" id="IPR027417">
    <property type="entry name" value="P-loop_NTPase"/>
</dbReference>
<evidence type="ECO:0000256" key="2">
    <source>
        <dbReference type="ARBA" id="ARBA00022741"/>
    </source>
</evidence>
<dbReference type="SUPFAM" id="SSF52980">
    <property type="entry name" value="Restriction endonuclease-like"/>
    <property type="match status" value="1"/>
</dbReference>
<dbReference type="InterPro" id="IPR011604">
    <property type="entry name" value="PDDEXK-like_dom_sf"/>
</dbReference>
<name>A0A9Q4KUQ5_9EURY</name>
<dbReference type="GO" id="GO:0005524">
    <property type="term" value="F:ATP binding"/>
    <property type="evidence" value="ECO:0007669"/>
    <property type="project" value="UniProtKB-KW"/>
</dbReference>
<reference evidence="11" key="1">
    <citation type="submission" date="2022-01" db="EMBL/GenBank/DDBJ databases">
        <title>Draft genome of Methanogenium marinum DSM 15558.</title>
        <authorList>
            <person name="Chen S.-C."/>
            <person name="You Y.-T."/>
        </authorList>
    </citation>
    <scope>NUCLEOTIDE SEQUENCE</scope>
    <source>
        <strain evidence="11">DSM 15558</strain>
    </source>
</reference>
<evidence type="ECO:0000256" key="8">
    <source>
        <dbReference type="ARBA" id="ARBA00023125"/>
    </source>
</evidence>
<dbReference type="EC" id="3.1.11.5" evidence="11"/>
<protein>
    <submittedName>
        <fullName evidence="11">Exodeoxyribonuclease V subunit gamma</fullName>
        <ecNumber evidence="11">3.1.11.5</ecNumber>
    </submittedName>
</protein>
<comment type="caution">
    <text evidence="11">The sequence shown here is derived from an EMBL/GenBank/DDBJ whole genome shotgun (WGS) entry which is preliminary data.</text>
</comment>
<dbReference type="GO" id="GO:0003677">
    <property type="term" value="F:DNA binding"/>
    <property type="evidence" value="ECO:0007669"/>
    <property type="project" value="UniProtKB-KW"/>
</dbReference>
<evidence type="ECO:0000256" key="6">
    <source>
        <dbReference type="ARBA" id="ARBA00022839"/>
    </source>
</evidence>
<keyword evidence="2" id="KW-0547">Nucleotide-binding</keyword>
<dbReference type="PROSITE" id="PS51217">
    <property type="entry name" value="UVRD_HELICASE_CTER"/>
    <property type="match status" value="1"/>
</dbReference>
<dbReference type="GO" id="GO:0006310">
    <property type="term" value="P:DNA recombination"/>
    <property type="evidence" value="ECO:0007669"/>
    <property type="project" value="TreeGrafter"/>
</dbReference>
<dbReference type="GO" id="GO:0004386">
    <property type="term" value="F:helicase activity"/>
    <property type="evidence" value="ECO:0007669"/>
    <property type="project" value="UniProtKB-KW"/>
</dbReference>
<keyword evidence="9" id="KW-0234">DNA repair</keyword>
<keyword evidence="7" id="KW-0067">ATP-binding</keyword>
<evidence type="ECO:0000256" key="7">
    <source>
        <dbReference type="ARBA" id="ARBA00022840"/>
    </source>
</evidence>
<dbReference type="Proteomes" id="UP001143747">
    <property type="component" value="Unassembled WGS sequence"/>
</dbReference>
<dbReference type="Pfam" id="PF12705">
    <property type="entry name" value="PDDEXK_1"/>
    <property type="match status" value="1"/>
</dbReference>
<keyword evidence="6" id="KW-0269">Exonuclease</keyword>
<dbReference type="PANTHER" id="PTHR30591">
    <property type="entry name" value="RECBCD ENZYME SUBUNIT RECC"/>
    <property type="match status" value="1"/>
</dbReference>
<gene>
    <name evidence="11" type="ORF">L0665_07595</name>
</gene>
<dbReference type="InterPro" id="IPR014017">
    <property type="entry name" value="DNA_helicase_UvrD-like_C"/>
</dbReference>
<dbReference type="Gene3D" id="3.40.50.300">
    <property type="entry name" value="P-loop containing nucleotide triphosphate hydrolases"/>
    <property type="match status" value="1"/>
</dbReference>
<dbReference type="InterPro" id="IPR011335">
    <property type="entry name" value="Restrct_endonuc-II-like"/>
</dbReference>
<keyword evidence="4 11" id="KW-0378">Hydrolase</keyword>
<evidence type="ECO:0000259" key="10">
    <source>
        <dbReference type="PROSITE" id="PS51217"/>
    </source>
</evidence>
<sequence>MTADKRTEISVLPGDKQEECLHFFAECAAEDPFSAVLCLPTIRLASTLRNLMGSRGIPHIPTLTGTPTDVAKVVLARAAPNLTIIPAEKARVIMHQAIRAHPNRGILTPNGKEGGQRLVQDLSRLFGVITERGIDYPTCLGTIAGEKNRVIGNIFADYRARLDAEGAVDNPSICSAAADALAHYPVHFSGCIYGIHAPLPEAERFLRALTDAGGQWMIFTPAGANPAIFGQTTPGSAETRDGPEWLFSETTALTPPVPLSCGRFPNRRAELRAVAQQITDLIHNGTPPGNIAVALPDIRAEEGRISAIFSDFGIPMASSATLPLAQEPLVQALILPLRVIAEGYERQTIVNLFSQPFFRFSDGEGNTISGSEVNHRACEAGIRGGVARWEEGFAHLRKRLKETAENPAIPPYRQKAAANDLAATEQTERAVFVLIHDLQLLEKPKPIADHIQALRDLYIKWDAPHFPPVQDATVEEREKSALHEFSHLLDRMAGTPGEEEPAVTIREATAVLMAAATDARPEHEPNPDAVQICGIRELQGLHLPVVFIADLTDGRLPDIPPLLPYTTEQEERAMGTMRRREKLQEERYYFLAALLSAKEKIWLSHAESDGGVLIPSPFYAAAKGALVHDEWECTEMPASGESRMERAGQSVRAGFYPPSLWLPEGVTADSVAARITTEEYHRHGMCDSSFDGMLDADTDISRMLAERYPEDTIWSATTLEDYVTCPFRFYLRHVLGIKPLPEEERDISATAYGTIVHEVCQHFYHDWMQNHNAGPGQEEQKEATASILAEAETVLDRYARRGAAWEAGVEAFLGTDGLGPGLFEEFINREGETQASLFVPSLFEAGFGTPNRPGSIQDAPAALPVPEQEYPLLLQGFIDRVDMMADGTFLITDYKTGYHPKQKDILAGEALQLALYVRALEVITGAAGAGASYYEMKRRGVVNSVVVHDDRYAGSLDPYQVKRMKKGAPPFPEIIANAVTAAVHATAGIRTGRFPLAQDADKCPGYCEYTHICRNSILRTLEADRTREDA</sequence>